<evidence type="ECO:0000313" key="2">
    <source>
        <dbReference type="EMBL" id="KAH7115655.1"/>
    </source>
</evidence>
<reference evidence="2" key="1">
    <citation type="journal article" date="2021" name="Nat. Commun.">
        <title>Genetic determinants of endophytism in the Arabidopsis root mycobiome.</title>
        <authorList>
            <person name="Mesny F."/>
            <person name="Miyauchi S."/>
            <person name="Thiergart T."/>
            <person name="Pickel B."/>
            <person name="Atanasova L."/>
            <person name="Karlsson M."/>
            <person name="Huettel B."/>
            <person name="Barry K.W."/>
            <person name="Haridas S."/>
            <person name="Chen C."/>
            <person name="Bauer D."/>
            <person name="Andreopoulos W."/>
            <person name="Pangilinan J."/>
            <person name="LaButti K."/>
            <person name="Riley R."/>
            <person name="Lipzen A."/>
            <person name="Clum A."/>
            <person name="Drula E."/>
            <person name="Henrissat B."/>
            <person name="Kohler A."/>
            <person name="Grigoriev I.V."/>
            <person name="Martin F.M."/>
            <person name="Hacquard S."/>
        </authorList>
    </citation>
    <scope>NUCLEOTIDE SEQUENCE</scope>
    <source>
        <strain evidence="2">MPI-CAGE-AT-0147</strain>
    </source>
</reference>
<dbReference type="EMBL" id="JAGMUV010000030">
    <property type="protein sequence ID" value="KAH7115655.1"/>
    <property type="molecule type" value="Genomic_DNA"/>
</dbReference>
<sequence length="279" mass="32901">MHHRHRPRLRRRRLRSTSAAGLGRPYEKVVSPFKRLEKLYPHIRIPGEDESEDISQEVNVVIKYRVDQLAVAAEIKDHLEQRLLEIKHRTYLWLYLVLDYLQSFRFERTEEGVDSIVRNLPGTVEEAYEKILSKPENKKEAQEEMNIALKITTKSKSINDLRLEHDNDFKDTLREWCGLFVSIYDGKVYFLHQTAREFLLQKLPSPATIPTQPGRWQHSIGVREAHAVLMKICRIYLILAVLESDGQFICSEDVQQYTNGYAFLGYSARYWVLHFRESR</sequence>
<feature type="non-terminal residue" evidence="2">
    <location>
        <position position="1"/>
    </location>
</feature>
<comment type="caution">
    <text evidence="2">The sequence shown here is derived from an EMBL/GenBank/DDBJ whole genome shotgun (WGS) entry which is preliminary data.</text>
</comment>
<gene>
    <name evidence="2" type="ORF">EDB81DRAFT_669179</name>
</gene>
<protein>
    <recommendedName>
        <fullName evidence="1">DUF7069 domain-containing protein</fullName>
    </recommendedName>
</protein>
<dbReference type="OrthoDB" id="163438at2759"/>
<dbReference type="Pfam" id="PF23239">
    <property type="entry name" value="DUF7069"/>
    <property type="match status" value="1"/>
</dbReference>
<evidence type="ECO:0000313" key="3">
    <source>
        <dbReference type="Proteomes" id="UP000738349"/>
    </source>
</evidence>
<name>A0A9P9IDN1_9HYPO</name>
<dbReference type="AlphaFoldDB" id="A0A9P9IDN1"/>
<keyword evidence="3" id="KW-1185">Reference proteome</keyword>
<organism evidence="2 3">
    <name type="scientific">Dactylonectria macrodidyma</name>
    <dbReference type="NCBI Taxonomy" id="307937"/>
    <lineage>
        <taxon>Eukaryota</taxon>
        <taxon>Fungi</taxon>
        <taxon>Dikarya</taxon>
        <taxon>Ascomycota</taxon>
        <taxon>Pezizomycotina</taxon>
        <taxon>Sordariomycetes</taxon>
        <taxon>Hypocreomycetidae</taxon>
        <taxon>Hypocreales</taxon>
        <taxon>Nectriaceae</taxon>
        <taxon>Dactylonectria</taxon>
    </lineage>
</organism>
<dbReference type="InterPro" id="IPR055497">
    <property type="entry name" value="DUF7069"/>
</dbReference>
<proteinExistence type="predicted"/>
<accession>A0A9P9IDN1</accession>
<dbReference type="PANTHER" id="PTHR10039">
    <property type="entry name" value="AMELOGENIN"/>
    <property type="match status" value="1"/>
</dbReference>
<evidence type="ECO:0000259" key="1">
    <source>
        <dbReference type="Pfam" id="PF23239"/>
    </source>
</evidence>
<feature type="domain" description="DUF7069" evidence="1">
    <location>
        <begin position="54"/>
        <end position="117"/>
    </location>
</feature>
<dbReference type="Proteomes" id="UP000738349">
    <property type="component" value="Unassembled WGS sequence"/>
</dbReference>